<feature type="transmembrane region" description="Helical" evidence="2">
    <location>
        <begin position="131"/>
        <end position="151"/>
    </location>
</feature>
<evidence type="ECO:0000256" key="2">
    <source>
        <dbReference type="SAM" id="Phobius"/>
    </source>
</evidence>
<comment type="caution">
    <text evidence="4">The sequence shown here is derived from an EMBL/GenBank/DDBJ whole genome shotgun (WGS) entry which is preliminary data.</text>
</comment>
<feature type="region of interest" description="Disordered" evidence="1">
    <location>
        <begin position="58"/>
        <end position="82"/>
    </location>
</feature>
<gene>
    <name evidence="4" type="ORF">EQW73_16485</name>
</gene>
<dbReference type="EMBL" id="SDJR01000013">
    <property type="protein sequence ID" value="RXR22341.1"/>
    <property type="molecule type" value="Genomic_DNA"/>
</dbReference>
<organism evidence="4 5">
    <name type="scientific">Oerskovia turbata</name>
    <dbReference type="NCBI Taxonomy" id="1713"/>
    <lineage>
        <taxon>Bacteria</taxon>
        <taxon>Bacillati</taxon>
        <taxon>Actinomycetota</taxon>
        <taxon>Actinomycetes</taxon>
        <taxon>Micrococcales</taxon>
        <taxon>Cellulomonadaceae</taxon>
        <taxon>Oerskovia</taxon>
    </lineage>
</organism>
<feature type="transmembrane region" description="Helical" evidence="2">
    <location>
        <begin position="171"/>
        <end position="189"/>
    </location>
</feature>
<dbReference type="Pfam" id="PF04892">
    <property type="entry name" value="VanZ"/>
    <property type="match status" value="1"/>
</dbReference>
<keyword evidence="2" id="KW-0472">Membrane</keyword>
<keyword evidence="2" id="KW-0812">Transmembrane</keyword>
<evidence type="ECO:0000313" key="5">
    <source>
        <dbReference type="Proteomes" id="UP000290517"/>
    </source>
</evidence>
<dbReference type="Proteomes" id="UP000290517">
    <property type="component" value="Unassembled WGS sequence"/>
</dbReference>
<evidence type="ECO:0000256" key="1">
    <source>
        <dbReference type="SAM" id="MobiDB-lite"/>
    </source>
</evidence>
<dbReference type="InterPro" id="IPR006976">
    <property type="entry name" value="VanZ-like"/>
</dbReference>
<keyword evidence="2" id="KW-1133">Transmembrane helix</keyword>
<evidence type="ECO:0000259" key="3">
    <source>
        <dbReference type="Pfam" id="PF04892"/>
    </source>
</evidence>
<feature type="compositionally biased region" description="Basic and acidic residues" evidence="1">
    <location>
        <begin position="254"/>
        <end position="265"/>
    </location>
</feature>
<accession>A0ABY0F388</accession>
<name>A0ABY0F388_9CELL</name>
<feature type="transmembrane region" description="Helical" evidence="2">
    <location>
        <begin position="196"/>
        <end position="215"/>
    </location>
</feature>
<feature type="transmembrane region" description="Helical" evidence="2">
    <location>
        <begin position="227"/>
        <end position="248"/>
    </location>
</feature>
<feature type="compositionally biased region" description="Basic and acidic residues" evidence="1">
    <location>
        <begin position="276"/>
        <end position="285"/>
    </location>
</feature>
<sequence>MSRETTSNVAMTTPAQTTRPISRLLFVDETALSVGRACSALCSAHDVTSSAFVPVHAAPNSSATPGTRAQARPGRARGYGGGAHRRLELERPRTVITTLLVQHPWFSPTVLALLVILGPVVGRRLDGRPRIAWTLFGISLVPIVLLTLAPSSREIVERCTVAWALPTFGRVELMANVILFVPPVLLAAIASRRPFVAFLGGVAGSAAVELVQALTPALGRSCDTNDWLTNSIGAAIGALLAGAAIWAVRRWPSHEPESSGDETARVRPTSTALPEVEERRRDVTG</sequence>
<feature type="transmembrane region" description="Helical" evidence="2">
    <location>
        <begin position="105"/>
        <end position="122"/>
    </location>
</feature>
<keyword evidence="5" id="KW-1185">Reference proteome</keyword>
<feature type="domain" description="VanZ-like" evidence="3">
    <location>
        <begin position="144"/>
        <end position="241"/>
    </location>
</feature>
<proteinExistence type="predicted"/>
<protein>
    <submittedName>
        <fullName evidence="4">VanZ family protein</fullName>
    </submittedName>
</protein>
<evidence type="ECO:0000313" key="4">
    <source>
        <dbReference type="EMBL" id="RXR22341.1"/>
    </source>
</evidence>
<reference evidence="4 5" key="1">
    <citation type="submission" date="2019-01" db="EMBL/GenBank/DDBJ databases">
        <title>Oerskovia turbata Genome sequencing and assembly.</title>
        <authorList>
            <person name="Dou T."/>
        </authorList>
    </citation>
    <scope>NUCLEOTIDE SEQUENCE [LARGE SCALE GENOMIC DNA]</scope>
    <source>
        <strain evidence="4 5">JCM3160</strain>
    </source>
</reference>
<feature type="region of interest" description="Disordered" evidence="1">
    <location>
        <begin position="254"/>
        <end position="285"/>
    </location>
</feature>